<protein>
    <submittedName>
        <fullName evidence="6">LysR family transcriptional regulator</fullName>
    </submittedName>
</protein>
<dbReference type="SUPFAM" id="SSF46785">
    <property type="entry name" value="Winged helix' DNA-binding domain"/>
    <property type="match status" value="1"/>
</dbReference>
<evidence type="ECO:0000256" key="4">
    <source>
        <dbReference type="ARBA" id="ARBA00023163"/>
    </source>
</evidence>
<gene>
    <name evidence="6" type="ORF">RI108_05300</name>
</gene>
<dbReference type="Pfam" id="PF03466">
    <property type="entry name" value="LysR_substrate"/>
    <property type="match status" value="1"/>
</dbReference>
<dbReference type="InterPro" id="IPR005119">
    <property type="entry name" value="LysR_subst-bd"/>
</dbReference>
<evidence type="ECO:0000259" key="5">
    <source>
        <dbReference type="PROSITE" id="PS50931"/>
    </source>
</evidence>
<sequence>MDISQLRMLTAIYKAGSIVKAAKSVHCVPSNVTARMKALEAELGCCLLNRRDKGVELSAAGKHLLTHAEKVLEAFSEAQACFDDTQKLSGTLKVGGIDSFVSTRLAAIVAAFTREYPQVVLEITTGTWSELVESVVEGRLDIAIVAFAPVNPKLTSHKIAGERPVLVHPQAWLQQGPLDLNNRKLLAWPEGCPFQAVALAWCKASLQGVETVVCGSWGGIMACVEQGIGMAVVPRGVYHNHRAFLNVMARDELVFPRVDHYLLTHKRASGHPVREGFAQLVCGASVPSI</sequence>
<dbReference type="AlphaFoldDB" id="A0AAJ6MUN3"/>
<dbReference type="Gene3D" id="1.10.10.10">
    <property type="entry name" value="Winged helix-like DNA-binding domain superfamily/Winged helix DNA-binding domain"/>
    <property type="match status" value="1"/>
</dbReference>
<dbReference type="InterPro" id="IPR036388">
    <property type="entry name" value="WH-like_DNA-bd_sf"/>
</dbReference>
<evidence type="ECO:0000256" key="1">
    <source>
        <dbReference type="ARBA" id="ARBA00009437"/>
    </source>
</evidence>
<evidence type="ECO:0000256" key="3">
    <source>
        <dbReference type="ARBA" id="ARBA00023125"/>
    </source>
</evidence>
<dbReference type="Pfam" id="PF00126">
    <property type="entry name" value="HTH_1"/>
    <property type="match status" value="1"/>
</dbReference>
<feature type="domain" description="HTH lysR-type" evidence="5">
    <location>
        <begin position="1"/>
        <end position="58"/>
    </location>
</feature>
<proteinExistence type="inferred from homology"/>
<dbReference type="PANTHER" id="PTHR30126">
    <property type="entry name" value="HTH-TYPE TRANSCRIPTIONAL REGULATOR"/>
    <property type="match status" value="1"/>
</dbReference>
<dbReference type="InterPro" id="IPR000847">
    <property type="entry name" value="LysR_HTH_N"/>
</dbReference>
<organism evidence="6 7">
    <name type="scientific">Pseudomonas coleopterorum</name>
    <dbReference type="NCBI Taxonomy" id="1605838"/>
    <lineage>
        <taxon>Bacteria</taxon>
        <taxon>Pseudomonadati</taxon>
        <taxon>Pseudomonadota</taxon>
        <taxon>Gammaproteobacteria</taxon>
        <taxon>Pseudomonadales</taxon>
        <taxon>Pseudomonadaceae</taxon>
        <taxon>Pseudomonas</taxon>
    </lineage>
</organism>
<dbReference type="EMBL" id="CP134081">
    <property type="protein sequence ID" value="WNC10840.1"/>
    <property type="molecule type" value="Genomic_DNA"/>
</dbReference>
<dbReference type="PANTHER" id="PTHR30126:SF40">
    <property type="entry name" value="HTH-TYPE TRANSCRIPTIONAL REGULATOR GLTR"/>
    <property type="match status" value="1"/>
</dbReference>
<name>A0AAJ6MUN3_9PSED</name>
<keyword evidence="4" id="KW-0804">Transcription</keyword>
<comment type="similarity">
    <text evidence="1">Belongs to the LysR transcriptional regulatory family.</text>
</comment>
<dbReference type="CDD" id="cd05466">
    <property type="entry name" value="PBP2_LTTR_substrate"/>
    <property type="match status" value="1"/>
</dbReference>
<dbReference type="SUPFAM" id="SSF53850">
    <property type="entry name" value="Periplasmic binding protein-like II"/>
    <property type="match status" value="1"/>
</dbReference>
<keyword evidence="2" id="KW-0805">Transcription regulation</keyword>
<dbReference type="Proteomes" id="UP001258207">
    <property type="component" value="Chromosome"/>
</dbReference>
<evidence type="ECO:0000313" key="7">
    <source>
        <dbReference type="Proteomes" id="UP001258207"/>
    </source>
</evidence>
<reference evidence="6" key="1">
    <citation type="submission" date="2023-09" db="EMBL/GenBank/DDBJ databases">
        <title>First report of Pseudomonas coleopterorum DJ13 causing leaf spot on Rhododendron pulchrum Sweet in China.</title>
        <authorList>
            <person name="Zhang Y."/>
        </authorList>
    </citation>
    <scope>NUCLEOTIDE SEQUENCE</scope>
    <source>
        <strain evidence="6">DJ13</strain>
    </source>
</reference>
<keyword evidence="3" id="KW-0238">DNA-binding</keyword>
<accession>A0AAJ6MUN3</accession>
<dbReference type="GO" id="GO:0003700">
    <property type="term" value="F:DNA-binding transcription factor activity"/>
    <property type="evidence" value="ECO:0007669"/>
    <property type="project" value="InterPro"/>
</dbReference>
<dbReference type="Gene3D" id="3.40.190.10">
    <property type="entry name" value="Periplasmic binding protein-like II"/>
    <property type="match status" value="2"/>
</dbReference>
<evidence type="ECO:0000256" key="2">
    <source>
        <dbReference type="ARBA" id="ARBA00023015"/>
    </source>
</evidence>
<dbReference type="RefSeq" id="WP_310792504.1">
    <property type="nucleotide sequence ID" value="NZ_CP134081.1"/>
</dbReference>
<dbReference type="InterPro" id="IPR036390">
    <property type="entry name" value="WH_DNA-bd_sf"/>
</dbReference>
<dbReference type="GO" id="GO:0000976">
    <property type="term" value="F:transcription cis-regulatory region binding"/>
    <property type="evidence" value="ECO:0007669"/>
    <property type="project" value="TreeGrafter"/>
</dbReference>
<evidence type="ECO:0000313" key="6">
    <source>
        <dbReference type="EMBL" id="WNC10840.1"/>
    </source>
</evidence>
<dbReference type="PROSITE" id="PS50931">
    <property type="entry name" value="HTH_LYSR"/>
    <property type="match status" value="1"/>
</dbReference>